<reference evidence="2 3" key="1">
    <citation type="journal article" date="2018" name="Front. Microbiol.">
        <title>Prospects for Fungal Bioremediation of Acidic Radioactive Waste Sites: Characterization and Genome Sequence of Rhodotorula taiwanensis MD1149.</title>
        <authorList>
            <person name="Tkavc R."/>
            <person name="Matrosova V.Y."/>
            <person name="Grichenko O.E."/>
            <person name="Gostincar C."/>
            <person name="Volpe R.P."/>
            <person name="Klimenkova P."/>
            <person name="Gaidamakova E.K."/>
            <person name="Zhou C.E."/>
            <person name="Stewart B.J."/>
            <person name="Lyman M.G."/>
            <person name="Malfatti S.A."/>
            <person name="Rubinfeld B."/>
            <person name="Courtot M."/>
            <person name="Singh J."/>
            <person name="Dalgard C.L."/>
            <person name="Hamilton T."/>
            <person name="Frey K.G."/>
            <person name="Gunde-Cimerman N."/>
            <person name="Dugan L."/>
            <person name="Daly M.J."/>
        </authorList>
    </citation>
    <scope>NUCLEOTIDE SEQUENCE [LARGE SCALE GENOMIC DNA]</scope>
    <source>
        <strain evidence="2 3">MD1149</strain>
    </source>
</reference>
<name>A0A2S5B7T7_9BASI</name>
<comment type="caution">
    <text evidence="2">The sequence shown here is derived from an EMBL/GenBank/DDBJ whole genome shotgun (WGS) entry which is preliminary data.</text>
</comment>
<feature type="region of interest" description="Disordered" evidence="1">
    <location>
        <begin position="105"/>
        <end position="148"/>
    </location>
</feature>
<evidence type="ECO:0008006" key="4">
    <source>
        <dbReference type="Google" id="ProtNLM"/>
    </source>
</evidence>
<dbReference type="InterPro" id="IPR043129">
    <property type="entry name" value="ATPase_NBD"/>
</dbReference>
<sequence length="766" mass="81921">MKKIFGGSRRSKTPAVPHGGEGDANGYGVLHSTTGSHGSDLPPSLGGGMSSPHLVTPTPIYAAQSPQHSILTQSALTYPAAGVFTAGTSAAHAQSPTLGLAERTLSPPPAHGSFSQPGYAPISDSSHGTVLSGGGVGGGQPDVVSEMDPPANLAELEGKLSVGIDFGTTFSGVAYGSSRYMGGSVRQILNWPGSYETYRKVPTAIVYYQATPADEAIVVAWGIEAKAMTVRPGFYKVEWFKLFLDPAVLREGRLASSARLPDLPPGKEPIDVITDYLSCLWLYAKERITEEIGSVADLEAADVILTVPSAWDAAGCQLMRNAAINAGLVQSARGGDRSWRERLRIITRVEPEAAAIHASMLSSLFKLKASQTFIICDAGGGTVDTAVYKLIGQLSQLEIAEMCARSGANCGSLFLDLRFEALVKSLLRDHPVHLDNPSLIAFRHSFADCDKLMYRGEADDDTGFRFNCFNIEDAHDPEVGLERGELVIPGSVLRRDVFDPVVDEVLTLIQHQLAKLPSGRVDALILVGGFASSSYLCNRVQAAFGNLIPIIARPTDADVATLQGAARYGLGLIGGKGTVSSVISPRSYIMKCKLPATDEDQYQRPGFISANDAGVEVCANRLSYLVAKGGRSLRCMDFIAPNPVDELRPIAVLRKGQRLKSRYCKFSRAPSDCVFTAVLYVSDSDKVYRYTDEGPIEELCRWTVDLSPLPAFQQNAQVAREGGAGGGNQGFYTEFALALVLDSAEVIGVLLTDEGEEVGRATFEFL</sequence>
<dbReference type="Gene3D" id="3.30.420.40">
    <property type="match status" value="1"/>
</dbReference>
<dbReference type="STRING" id="741276.A0A2S5B7T7"/>
<evidence type="ECO:0000313" key="3">
    <source>
        <dbReference type="Proteomes" id="UP000237144"/>
    </source>
</evidence>
<dbReference type="AlphaFoldDB" id="A0A2S5B7T7"/>
<feature type="region of interest" description="Disordered" evidence="1">
    <location>
        <begin position="1"/>
        <end position="52"/>
    </location>
</feature>
<organism evidence="2 3">
    <name type="scientific">Rhodotorula taiwanensis</name>
    <dbReference type="NCBI Taxonomy" id="741276"/>
    <lineage>
        <taxon>Eukaryota</taxon>
        <taxon>Fungi</taxon>
        <taxon>Dikarya</taxon>
        <taxon>Basidiomycota</taxon>
        <taxon>Pucciniomycotina</taxon>
        <taxon>Microbotryomycetes</taxon>
        <taxon>Sporidiobolales</taxon>
        <taxon>Sporidiobolaceae</taxon>
        <taxon>Rhodotorula</taxon>
    </lineage>
</organism>
<dbReference type="SUPFAM" id="SSF53067">
    <property type="entry name" value="Actin-like ATPase domain"/>
    <property type="match status" value="2"/>
</dbReference>
<dbReference type="CDD" id="cd10170">
    <property type="entry name" value="ASKHA_NBD_HSP70"/>
    <property type="match status" value="1"/>
</dbReference>
<evidence type="ECO:0000313" key="2">
    <source>
        <dbReference type="EMBL" id="POY72840.1"/>
    </source>
</evidence>
<feature type="compositionally biased region" description="Gly residues" evidence="1">
    <location>
        <begin position="131"/>
        <end position="140"/>
    </location>
</feature>
<evidence type="ECO:0000256" key="1">
    <source>
        <dbReference type="SAM" id="MobiDB-lite"/>
    </source>
</evidence>
<gene>
    <name evidence="2" type="ORF">BMF94_4095</name>
</gene>
<dbReference type="PANTHER" id="PTHR14187:SF5">
    <property type="entry name" value="HEAT SHOCK 70 KDA PROTEIN 12A"/>
    <property type="match status" value="1"/>
</dbReference>
<proteinExistence type="predicted"/>
<dbReference type="Proteomes" id="UP000237144">
    <property type="component" value="Unassembled WGS sequence"/>
</dbReference>
<dbReference type="PANTHER" id="PTHR14187">
    <property type="entry name" value="ALPHA KINASE/ELONGATION FACTOR 2 KINASE"/>
    <property type="match status" value="1"/>
</dbReference>
<dbReference type="OrthoDB" id="2963168at2759"/>
<protein>
    <recommendedName>
        <fullName evidence="4">Actin-like ATPase domain-containing protein</fullName>
    </recommendedName>
</protein>
<dbReference type="EMBL" id="PJQD01000046">
    <property type="protein sequence ID" value="POY72840.1"/>
    <property type="molecule type" value="Genomic_DNA"/>
</dbReference>
<accession>A0A2S5B7T7</accession>
<keyword evidence="3" id="KW-1185">Reference proteome</keyword>